<dbReference type="EMBL" id="HBIB01049981">
    <property type="protein sequence ID" value="CAE0270657.1"/>
    <property type="molecule type" value="Transcribed_RNA"/>
</dbReference>
<sequence>MSLTTHIYTTIQLHLITCQFLPHLSITICVAPIWRSGEFQPCHCLHLQHGIEGVMKYVDGPQDTADLILKERDAYLAKVEAGGDATFRKLEGFFSYRPLSSSTSTSSGPGMTPQSWAISHSPGEAMDKGKQ</sequence>
<accession>A0A7S3GLZ1</accession>
<reference evidence="2" key="1">
    <citation type="submission" date="2021-01" db="EMBL/GenBank/DDBJ databases">
        <authorList>
            <person name="Corre E."/>
            <person name="Pelletier E."/>
            <person name="Niang G."/>
            <person name="Scheremetjew M."/>
            <person name="Finn R."/>
            <person name="Kale V."/>
            <person name="Holt S."/>
            <person name="Cochrane G."/>
            <person name="Meng A."/>
            <person name="Brown T."/>
            <person name="Cohen L."/>
        </authorList>
    </citation>
    <scope>NUCLEOTIDE SEQUENCE</scope>
    <source>
        <strain evidence="2">NIES-2562</strain>
    </source>
</reference>
<evidence type="ECO:0000313" key="2">
    <source>
        <dbReference type="EMBL" id="CAE0270657.1"/>
    </source>
</evidence>
<feature type="region of interest" description="Disordered" evidence="1">
    <location>
        <begin position="99"/>
        <end position="131"/>
    </location>
</feature>
<proteinExistence type="predicted"/>
<organism evidence="2">
    <name type="scientific">Palpitomonas bilix</name>
    <dbReference type="NCBI Taxonomy" id="652834"/>
    <lineage>
        <taxon>Eukaryota</taxon>
        <taxon>Eukaryota incertae sedis</taxon>
    </lineage>
</organism>
<gene>
    <name evidence="2" type="ORF">PBIL07802_LOCUS33012</name>
</gene>
<name>A0A7S3GLZ1_9EUKA</name>
<feature type="compositionally biased region" description="Polar residues" evidence="1">
    <location>
        <begin position="108"/>
        <end position="118"/>
    </location>
</feature>
<evidence type="ECO:0000256" key="1">
    <source>
        <dbReference type="SAM" id="MobiDB-lite"/>
    </source>
</evidence>
<protein>
    <submittedName>
        <fullName evidence="2">Uncharacterized protein</fullName>
    </submittedName>
</protein>
<dbReference type="AlphaFoldDB" id="A0A7S3GLZ1"/>